<reference evidence="3" key="1">
    <citation type="journal article" date="2019" name="Int. J. Syst. Evol. Microbiol.">
        <title>The Global Catalogue of Microorganisms (GCM) 10K type strain sequencing project: providing services to taxonomists for standard genome sequencing and annotation.</title>
        <authorList>
            <consortium name="The Broad Institute Genomics Platform"/>
            <consortium name="The Broad Institute Genome Sequencing Center for Infectious Disease"/>
            <person name="Wu L."/>
            <person name="Ma J."/>
        </authorList>
    </citation>
    <scope>NUCLEOTIDE SEQUENCE [LARGE SCALE GENOMIC DNA]</scope>
    <source>
        <strain evidence="3">CGMCC 4.7139</strain>
    </source>
</reference>
<comment type="caution">
    <text evidence="2">The sequence shown here is derived from an EMBL/GenBank/DDBJ whole genome shotgun (WGS) entry which is preliminary data.</text>
</comment>
<feature type="region of interest" description="Disordered" evidence="1">
    <location>
        <begin position="1"/>
        <end position="111"/>
    </location>
</feature>
<name>A0ABV9GAV1_9ACTN</name>
<dbReference type="Proteomes" id="UP001595993">
    <property type="component" value="Unassembled WGS sequence"/>
</dbReference>
<organism evidence="2 3">
    <name type="scientific">Streptomyces maoxianensis</name>
    <dbReference type="NCBI Taxonomy" id="1459942"/>
    <lineage>
        <taxon>Bacteria</taxon>
        <taxon>Bacillati</taxon>
        <taxon>Actinomycetota</taxon>
        <taxon>Actinomycetes</taxon>
        <taxon>Kitasatosporales</taxon>
        <taxon>Streptomycetaceae</taxon>
        <taxon>Streptomyces</taxon>
    </lineage>
</organism>
<evidence type="ECO:0000256" key="1">
    <source>
        <dbReference type="SAM" id="MobiDB-lite"/>
    </source>
</evidence>
<gene>
    <name evidence="2" type="ORF">ACFO9E_27070</name>
</gene>
<proteinExistence type="predicted"/>
<dbReference type="RefSeq" id="WP_381200508.1">
    <property type="nucleotide sequence ID" value="NZ_JBHSFE010000022.1"/>
</dbReference>
<protein>
    <submittedName>
        <fullName evidence="2">Uncharacterized protein</fullName>
    </submittedName>
</protein>
<evidence type="ECO:0000313" key="3">
    <source>
        <dbReference type="Proteomes" id="UP001595993"/>
    </source>
</evidence>
<dbReference type="EMBL" id="JBHSFE010000022">
    <property type="protein sequence ID" value="MFC4611426.1"/>
    <property type="molecule type" value="Genomic_DNA"/>
</dbReference>
<feature type="compositionally biased region" description="Basic and acidic residues" evidence="1">
    <location>
        <begin position="29"/>
        <end position="41"/>
    </location>
</feature>
<feature type="compositionally biased region" description="Basic and acidic residues" evidence="1">
    <location>
        <begin position="1"/>
        <end position="20"/>
    </location>
</feature>
<accession>A0ABV9GAV1</accession>
<evidence type="ECO:0000313" key="2">
    <source>
        <dbReference type="EMBL" id="MFC4611426.1"/>
    </source>
</evidence>
<keyword evidence="3" id="KW-1185">Reference proteome</keyword>
<sequence>MEREGIRDPGEGSRPQREEGLTTESIAHPQERQDRQDRQDRQGAQAESQGRRPPVYPGESTGATGQQQEPVDDPEYVGEERAGGPEEAPPGSGIARHANEEDRALLGPDETDEYRGKWRDIQSTFVDDPRDAVRSADALVADVMQTLARSFAAHKQDLEVQWDRGEEVATEELRVALTHYRSFFNRLLST</sequence>